<organism evidence="1 2">
    <name type="scientific">Spiromyces aspiralis</name>
    <dbReference type="NCBI Taxonomy" id="68401"/>
    <lineage>
        <taxon>Eukaryota</taxon>
        <taxon>Fungi</taxon>
        <taxon>Fungi incertae sedis</taxon>
        <taxon>Zoopagomycota</taxon>
        <taxon>Kickxellomycotina</taxon>
        <taxon>Kickxellomycetes</taxon>
        <taxon>Kickxellales</taxon>
        <taxon>Kickxellaceae</taxon>
        <taxon>Spiromyces</taxon>
    </lineage>
</organism>
<feature type="non-terminal residue" evidence="1">
    <location>
        <position position="1"/>
    </location>
</feature>
<gene>
    <name evidence="1" type="ORF">EV182_006294</name>
</gene>
<proteinExistence type="predicted"/>
<protein>
    <submittedName>
        <fullName evidence="1">Uncharacterized protein</fullName>
    </submittedName>
</protein>
<dbReference type="EMBL" id="JAMZIH010002540">
    <property type="protein sequence ID" value="KAJ1677383.1"/>
    <property type="molecule type" value="Genomic_DNA"/>
</dbReference>
<accession>A0ACC1HLF5</accession>
<dbReference type="Proteomes" id="UP001145114">
    <property type="component" value="Unassembled WGS sequence"/>
</dbReference>
<keyword evidence="2" id="KW-1185">Reference proteome</keyword>
<name>A0ACC1HLF5_9FUNG</name>
<sequence>LATLENHDANKAFSRELINLHRGQGIDLYWRETLTVPSEHEYLEMSSLKTGGMFRMGVQMMQAFSEDQNIEKYSKLVNLLGLYFQLHGDYMNLCSDQFTEEKGFCEDLTEGKLSFLIIHAMRTDSFVCNQLKNILRQRTKDRKIKEYAISLLRGPKTFEYTLNALSDLENDIRQEIDTLGGNAFLSKLLDKFCASIAKTLRHQDKVDKVDQQQQ</sequence>
<comment type="caution">
    <text evidence="1">The sequence shown here is derived from an EMBL/GenBank/DDBJ whole genome shotgun (WGS) entry which is preliminary data.</text>
</comment>
<reference evidence="1" key="1">
    <citation type="submission" date="2022-06" db="EMBL/GenBank/DDBJ databases">
        <title>Phylogenomic reconstructions and comparative analyses of Kickxellomycotina fungi.</title>
        <authorList>
            <person name="Reynolds N.K."/>
            <person name="Stajich J.E."/>
            <person name="Barry K."/>
            <person name="Grigoriev I.V."/>
            <person name="Crous P."/>
            <person name="Smith M.E."/>
        </authorList>
    </citation>
    <scope>NUCLEOTIDE SEQUENCE</scope>
    <source>
        <strain evidence="1">RSA 2271</strain>
    </source>
</reference>
<evidence type="ECO:0000313" key="1">
    <source>
        <dbReference type="EMBL" id="KAJ1677383.1"/>
    </source>
</evidence>
<evidence type="ECO:0000313" key="2">
    <source>
        <dbReference type="Proteomes" id="UP001145114"/>
    </source>
</evidence>